<proteinExistence type="predicted"/>
<organism evidence="1 2">
    <name type="scientific">Agromyces allii</name>
    <dbReference type="NCBI Taxonomy" id="393607"/>
    <lineage>
        <taxon>Bacteria</taxon>
        <taxon>Bacillati</taxon>
        <taxon>Actinomycetota</taxon>
        <taxon>Actinomycetes</taxon>
        <taxon>Micrococcales</taxon>
        <taxon>Microbacteriaceae</taxon>
        <taxon>Agromyces</taxon>
    </lineage>
</organism>
<reference evidence="1 2" key="1">
    <citation type="journal article" date="2019" name="Int. J. Syst. Evol. Microbiol.">
        <title>The Global Catalogue of Microorganisms (GCM) 10K type strain sequencing project: providing services to taxonomists for standard genome sequencing and annotation.</title>
        <authorList>
            <consortium name="The Broad Institute Genomics Platform"/>
            <consortium name="The Broad Institute Genome Sequencing Center for Infectious Disease"/>
            <person name="Wu L."/>
            <person name="Ma J."/>
        </authorList>
    </citation>
    <scope>NUCLEOTIDE SEQUENCE [LARGE SCALE GENOMIC DNA]</scope>
    <source>
        <strain evidence="1 2">JCM 13584</strain>
    </source>
</reference>
<name>A0ABN2QDG1_9MICO</name>
<evidence type="ECO:0008006" key="3">
    <source>
        <dbReference type="Google" id="ProtNLM"/>
    </source>
</evidence>
<keyword evidence="2" id="KW-1185">Reference proteome</keyword>
<evidence type="ECO:0000313" key="1">
    <source>
        <dbReference type="EMBL" id="GAA1948225.1"/>
    </source>
</evidence>
<evidence type="ECO:0000313" key="2">
    <source>
        <dbReference type="Proteomes" id="UP001499954"/>
    </source>
</evidence>
<gene>
    <name evidence="1" type="ORF">GCM10009717_13220</name>
</gene>
<protein>
    <recommendedName>
        <fullName evidence="3">DUF1918 domain-containing protein</fullName>
    </recommendedName>
</protein>
<dbReference type="Proteomes" id="UP001499954">
    <property type="component" value="Unassembled WGS sequence"/>
</dbReference>
<dbReference type="EMBL" id="BAAAMK010000002">
    <property type="protein sequence ID" value="GAA1948225.1"/>
    <property type="molecule type" value="Genomic_DNA"/>
</dbReference>
<dbReference type="RefSeq" id="WP_157413327.1">
    <property type="nucleotide sequence ID" value="NZ_BAAAMK010000002.1"/>
</dbReference>
<comment type="caution">
    <text evidence="1">The sequence shown here is derived from an EMBL/GenBank/DDBJ whole genome shotgun (WGS) entry which is preliminary data.</text>
</comment>
<sequence length="74" mass="8071">MKTIELRQARHLEVGDTLVNVAGHVYEVTKVTRIGRGIRVQYLTSEGQPGRFTAAPESLSRVYAGSSRSTPISA</sequence>
<accession>A0ABN2QDG1</accession>